<dbReference type="EMBL" id="SWBM01000007">
    <property type="protein sequence ID" value="TKC14932.1"/>
    <property type="molecule type" value="Genomic_DNA"/>
</dbReference>
<accession>A0A4U1CYF9</accession>
<protein>
    <submittedName>
        <fullName evidence="1">Uncharacterized protein</fullName>
    </submittedName>
</protein>
<sequence length="103" mass="11996">MRKGLKVLLILLGMFFLLCIDPIERINEMGGRREVERLLSDPVVIEEIFGAEKDIKNIRPISGTTYSFETKDTQFILLLQKENGRIQNDVFEHKIRVGNTNRY</sequence>
<dbReference type="RefSeq" id="WP_136833404.1">
    <property type="nucleotide sequence ID" value="NZ_SWBM01000007.1"/>
</dbReference>
<dbReference type="OrthoDB" id="9976230at2"/>
<reference evidence="1 2" key="1">
    <citation type="journal article" date="2011" name="J. Microbiol.">
        <title>Bacillus kyonggiensis sp. nov., isolated from soil of a lettuce field.</title>
        <authorList>
            <person name="Dong K."/>
            <person name="Lee S."/>
        </authorList>
    </citation>
    <scope>NUCLEOTIDE SEQUENCE [LARGE SCALE GENOMIC DNA]</scope>
    <source>
        <strain evidence="1 2">NB22</strain>
    </source>
</reference>
<organism evidence="1 2">
    <name type="scientific">Robertmurraya kyonggiensis</name>
    <dbReference type="NCBI Taxonomy" id="1037680"/>
    <lineage>
        <taxon>Bacteria</taxon>
        <taxon>Bacillati</taxon>
        <taxon>Bacillota</taxon>
        <taxon>Bacilli</taxon>
        <taxon>Bacillales</taxon>
        <taxon>Bacillaceae</taxon>
        <taxon>Robertmurraya</taxon>
    </lineage>
</organism>
<dbReference type="AlphaFoldDB" id="A0A4U1CYF9"/>
<gene>
    <name evidence="1" type="ORF">FA727_20725</name>
</gene>
<evidence type="ECO:0000313" key="1">
    <source>
        <dbReference type="EMBL" id="TKC14932.1"/>
    </source>
</evidence>
<dbReference type="Proteomes" id="UP000307756">
    <property type="component" value="Unassembled WGS sequence"/>
</dbReference>
<keyword evidence="2" id="KW-1185">Reference proteome</keyword>
<evidence type="ECO:0000313" key="2">
    <source>
        <dbReference type="Proteomes" id="UP000307756"/>
    </source>
</evidence>
<comment type="caution">
    <text evidence="1">The sequence shown here is derived from an EMBL/GenBank/DDBJ whole genome shotgun (WGS) entry which is preliminary data.</text>
</comment>
<proteinExistence type="predicted"/>
<name>A0A4U1CYF9_9BACI</name>